<evidence type="ECO:0000313" key="3">
    <source>
        <dbReference type="Proteomes" id="UP000887229"/>
    </source>
</evidence>
<sequence length="267" mass="29773">MEHCQQKVQSLLDRFAAAKIDLVEWDQNALRRLGCPLTTGLDLTFLVPDHQLPLVRTIALEEGCKLADDLHVSPGLTCEYSDCALRFIIGDLSKSQSRHSRLVVLPTSWAHVDLDELERDSIPSLRPSSPPTPIWTVPLDVMSAALVRIASETTRLSQLRKQIIRDLAGLMAYALFDCSYEGDYEEIIPNDVPLSESEKSELAHARKVIDSWRMRPGEEWIASSLADVVTKGVPYKSLRAKEDSQPAANGCAQSTITSNENETRDFD</sequence>
<comment type="caution">
    <text evidence="2">The sequence shown here is derived from an EMBL/GenBank/DDBJ whole genome shotgun (WGS) entry which is preliminary data.</text>
</comment>
<evidence type="ECO:0000313" key="2">
    <source>
        <dbReference type="EMBL" id="KAG9254056.1"/>
    </source>
</evidence>
<feature type="compositionally biased region" description="Polar residues" evidence="1">
    <location>
        <begin position="251"/>
        <end position="260"/>
    </location>
</feature>
<feature type="region of interest" description="Disordered" evidence="1">
    <location>
        <begin position="240"/>
        <end position="267"/>
    </location>
</feature>
<dbReference type="GeneID" id="70297928"/>
<dbReference type="AlphaFoldDB" id="A0A9P8CQT7"/>
<keyword evidence="3" id="KW-1185">Reference proteome</keyword>
<gene>
    <name evidence="2" type="ORF">F5Z01DRAFT_750511</name>
</gene>
<reference evidence="2" key="1">
    <citation type="journal article" date="2021" name="IMA Fungus">
        <title>Genomic characterization of three marine fungi, including Emericellopsis atlantica sp. nov. with signatures of a generalist lifestyle and marine biomass degradation.</title>
        <authorList>
            <person name="Hagestad O.C."/>
            <person name="Hou L."/>
            <person name="Andersen J.H."/>
            <person name="Hansen E.H."/>
            <person name="Altermark B."/>
            <person name="Li C."/>
            <person name="Kuhnert E."/>
            <person name="Cox R.J."/>
            <person name="Crous P.W."/>
            <person name="Spatafora J.W."/>
            <person name="Lail K."/>
            <person name="Amirebrahimi M."/>
            <person name="Lipzen A."/>
            <person name="Pangilinan J."/>
            <person name="Andreopoulos W."/>
            <person name="Hayes R.D."/>
            <person name="Ng V."/>
            <person name="Grigoriev I.V."/>
            <person name="Jackson S.A."/>
            <person name="Sutton T.D.S."/>
            <person name="Dobson A.D.W."/>
            <person name="Rama T."/>
        </authorList>
    </citation>
    <scope>NUCLEOTIDE SEQUENCE</scope>
    <source>
        <strain evidence="2">TS7</strain>
    </source>
</reference>
<name>A0A9P8CQT7_9HYPO</name>
<accession>A0A9P8CQT7</accession>
<dbReference type="Proteomes" id="UP000887229">
    <property type="component" value="Unassembled WGS sequence"/>
</dbReference>
<dbReference type="OrthoDB" id="4202165at2759"/>
<organism evidence="2 3">
    <name type="scientific">Emericellopsis atlantica</name>
    <dbReference type="NCBI Taxonomy" id="2614577"/>
    <lineage>
        <taxon>Eukaryota</taxon>
        <taxon>Fungi</taxon>
        <taxon>Dikarya</taxon>
        <taxon>Ascomycota</taxon>
        <taxon>Pezizomycotina</taxon>
        <taxon>Sordariomycetes</taxon>
        <taxon>Hypocreomycetidae</taxon>
        <taxon>Hypocreales</taxon>
        <taxon>Bionectriaceae</taxon>
        <taxon>Emericellopsis</taxon>
    </lineage>
</organism>
<proteinExistence type="predicted"/>
<evidence type="ECO:0000256" key="1">
    <source>
        <dbReference type="SAM" id="MobiDB-lite"/>
    </source>
</evidence>
<dbReference type="EMBL" id="MU251255">
    <property type="protein sequence ID" value="KAG9254056.1"/>
    <property type="molecule type" value="Genomic_DNA"/>
</dbReference>
<protein>
    <submittedName>
        <fullName evidence="2">Uncharacterized protein</fullName>
    </submittedName>
</protein>
<dbReference type="RefSeq" id="XP_046117980.1">
    <property type="nucleotide sequence ID" value="XM_046267025.1"/>
</dbReference>